<proteinExistence type="predicted"/>
<dbReference type="InterPro" id="IPR021516">
    <property type="entry name" value="DUF3179"/>
</dbReference>
<evidence type="ECO:0000313" key="1">
    <source>
        <dbReference type="EMBL" id="AWV97016.1"/>
    </source>
</evidence>
<protein>
    <recommendedName>
        <fullName evidence="3">DUF3179 domain-containing protein</fullName>
    </recommendedName>
</protein>
<keyword evidence="2" id="KW-1185">Reference proteome</keyword>
<sequence>MMTKSKVFFIGLAVLISGCNKNVEPKVGTVNSSSNLNEEWDIPFAQVKDGGVGKDGIRSIDAPVVVEGDAATFLKDEELVLGIKYGNTAIAYPHKILDYHEIVNHGIEDFSYSISYCPLTGTGILYNRNIDNKLTTFGVSGLLFNSNLILYDRETGSNWPQMMLKSVNGEQRGKENEFNQLIETTWATWKKWYPDSKVMSVSENLGRNYDKYPYGNYKTNDEYLLYSVPYKLKNIPNKERILGIRNNGVVAYSRFNAFAEETGFRTRSVGGDDIYVFGSLVDNYMFAFKAKTLDGVKVEIDEVLLGKASGTLFRDKEGNVWSVFGEALEGERKGQKLQIPENYIGYAFAWAAFYAESFVVE</sequence>
<reference evidence="1 2" key="1">
    <citation type="submission" date="2018-05" db="EMBL/GenBank/DDBJ databases">
        <title>Complete genome sequence of Arcticibacterium luteifluviistationis SM1504T, a cytophagaceae bacterium isolated from Arctic surface seawater.</title>
        <authorList>
            <person name="Li Y."/>
            <person name="Qin Q.-L."/>
        </authorList>
    </citation>
    <scope>NUCLEOTIDE SEQUENCE [LARGE SCALE GENOMIC DNA]</scope>
    <source>
        <strain evidence="1 2">SM1504</strain>
    </source>
</reference>
<accession>A0A2Z4G760</accession>
<dbReference type="EMBL" id="CP029480">
    <property type="protein sequence ID" value="AWV97016.1"/>
    <property type="molecule type" value="Genomic_DNA"/>
</dbReference>
<dbReference type="Pfam" id="PF11376">
    <property type="entry name" value="DUF3179"/>
    <property type="match status" value="1"/>
</dbReference>
<evidence type="ECO:0008006" key="3">
    <source>
        <dbReference type="Google" id="ProtNLM"/>
    </source>
</evidence>
<name>A0A2Z4G760_9BACT</name>
<dbReference type="PROSITE" id="PS51257">
    <property type="entry name" value="PROKAR_LIPOPROTEIN"/>
    <property type="match status" value="1"/>
</dbReference>
<dbReference type="OrthoDB" id="9806357at2"/>
<dbReference type="KEGG" id="als:DJ013_02020"/>
<dbReference type="RefSeq" id="WP_111370118.1">
    <property type="nucleotide sequence ID" value="NZ_CP029480.1"/>
</dbReference>
<gene>
    <name evidence="1" type="ORF">DJ013_02020</name>
</gene>
<dbReference type="AlphaFoldDB" id="A0A2Z4G760"/>
<organism evidence="1 2">
    <name type="scientific">Arcticibacterium luteifluviistationis</name>
    <dbReference type="NCBI Taxonomy" id="1784714"/>
    <lineage>
        <taxon>Bacteria</taxon>
        <taxon>Pseudomonadati</taxon>
        <taxon>Bacteroidota</taxon>
        <taxon>Cytophagia</taxon>
        <taxon>Cytophagales</taxon>
        <taxon>Leadbetterellaceae</taxon>
        <taxon>Arcticibacterium</taxon>
    </lineage>
</organism>
<dbReference type="Proteomes" id="UP000249873">
    <property type="component" value="Chromosome"/>
</dbReference>
<evidence type="ECO:0000313" key="2">
    <source>
        <dbReference type="Proteomes" id="UP000249873"/>
    </source>
</evidence>